<evidence type="ECO:0000313" key="2">
    <source>
        <dbReference type="Proteomes" id="UP000284598"/>
    </source>
</evidence>
<sequence>MKMNHRYEIAIYINNICHIKHFFTFYKPLVKQNTTVTPKQINGKQKVSLKWGEIIGAERYNIYHSEKYNGVYVNIGTSIRNQIEDQNVKNIIIQLFLKKLEGEQKKYEKN</sequence>
<evidence type="ECO:0000313" key="1">
    <source>
        <dbReference type="EMBL" id="RHA54554.1"/>
    </source>
</evidence>
<protein>
    <submittedName>
        <fullName evidence="1">Uncharacterized protein</fullName>
    </submittedName>
</protein>
<dbReference type="InterPro" id="IPR013783">
    <property type="entry name" value="Ig-like_fold"/>
</dbReference>
<dbReference type="EMBL" id="QSFO01000007">
    <property type="protein sequence ID" value="RHA54554.1"/>
    <property type="molecule type" value="Genomic_DNA"/>
</dbReference>
<dbReference type="Gene3D" id="2.60.40.10">
    <property type="entry name" value="Immunoglobulins"/>
    <property type="match status" value="1"/>
</dbReference>
<proteinExistence type="predicted"/>
<reference evidence="1 2" key="1">
    <citation type="submission" date="2018-08" db="EMBL/GenBank/DDBJ databases">
        <title>A genome reference for cultivated species of the human gut microbiota.</title>
        <authorList>
            <person name="Zou Y."/>
            <person name="Xue W."/>
            <person name="Luo G."/>
        </authorList>
    </citation>
    <scope>NUCLEOTIDE SEQUENCE [LARGE SCALE GENOMIC DNA]</scope>
    <source>
        <strain evidence="1 2">AM43-2</strain>
    </source>
</reference>
<dbReference type="AlphaFoldDB" id="A0A413S0B7"/>
<name>A0A413S0B7_9FIRM</name>
<dbReference type="RefSeq" id="WP_118025385.1">
    <property type="nucleotide sequence ID" value="NZ_QSFO01000007.1"/>
</dbReference>
<gene>
    <name evidence="1" type="ORF">DW929_07705</name>
</gene>
<accession>A0A413S0B7</accession>
<comment type="caution">
    <text evidence="1">The sequence shown here is derived from an EMBL/GenBank/DDBJ whole genome shotgun (WGS) entry which is preliminary data.</text>
</comment>
<organism evidence="1 2">
    <name type="scientific">Eubacterium ventriosum</name>
    <dbReference type="NCBI Taxonomy" id="39496"/>
    <lineage>
        <taxon>Bacteria</taxon>
        <taxon>Bacillati</taxon>
        <taxon>Bacillota</taxon>
        <taxon>Clostridia</taxon>
        <taxon>Eubacteriales</taxon>
        <taxon>Eubacteriaceae</taxon>
        <taxon>Eubacterium</taxon>
    </lineage>
</organism>
<dbReference type="Proteomes" id="UP000284598">
    <property type="component" value="Unassembled WGS sequence"/>
</dbReference>